<dbReference type="EMBL" id="BLQM01000011">
    <property type="protein sequence ID" value="GMH49710.1"/>
    <property type="molecule type" value="Genomic_DNA"/>
</dbReference>
<dbReference type="InterPro" id="IPR023298">
    <property type="entry name" value="ATPase_P-typ_TM_dom_sf"/>
</dbReference>
<feature type="transmembrane region" description="Helical" evidence="4">
    <location>
        <begin position="98"/>
        <end position="120"/>
    </location>
</feature>
<dbReference type="Pfam" id="PF16212">
    <property type="entry name" value="PhoLip_ATPase_C"/>
    <property type="match status" value="1"/>
</dbReference>
<organism evidence="6 7">
    <name type="scientific">Triparma laevis f. inornata</name>
    <dbReference type="NCBI Taxonomy" id="1714386"/>
    <lineage>
        <taxon>Eukaryota</taxon>
        <taxon>Sar</taxon>
        <taxon>Stramenopiles</taxon>
        <taxon>Ochrophyta</taxon>
        <taxon>Bolidophyceae</taxon>
        <taxon>Parmales</taxon>
        <taxon>Triparmaceae</taxon>
        <taxon>Triparma</taxon>
    </lineage>
</organism>
<comment type="subcellular location">
    <subcellularLocation>
        <location evidence="1">Membrane</location>
        <topology evidence="1">Multi-pass membrane protein</topology>
    </subcellularLocation>
</comment>
<evidence type="ECO:0000259" key="5">
    <source>
        <dbReference type="Pfam" id="PF16212"/>
    </source>
</evidence>
<dbReference type="GO" id="GO:0046872">
    <property type="term" value="F:metal ion binding"/>
    <property type="evidence" value="ECO:0007669"/>
    <property type="project" value="UniProtKB-KW"/>
</dbReference>
<keyword evidence="4" id="KW-1133">Transmembrane helix</keyword>
<feature type="transmembrane region" description="Helical" evidence="4">
    <location>
        <begin position="49"/>
        <end position="68"/>
    </location>
</feature>
<dbReference type="PANTHER" id="PTHR24092:SF218">
    <property type="entry name" value="PHOSPHOLIPID-TRANSPORTING ATPASE"/>
    <property type="match status" value="1"/>
</dbReference>
<protein>
    <recommendedName>
        <fullName evidence="5">P-type ATPase C-terminal domain-containing protein</fullName>
    </recommendedName>
</protein>
<feature type="transmembrane region" description="Helical" evidence="4">
    <location>
        <begin position="21"/>
        <end position="37"/>
    </location>
</feature>
<dbReference type="GO" id="GO:0005886">
    <property type="term" value="C:plasma membrane"/>
    <property type="evidence" value="ECO:0007669"/>
    <property type="project" value="TreeGrafter"/>
</dbReference>
<evidence type="ECO:0000256" key="4">
    <source>
        <dbReference type="SAM" id="Phobius"/>
    </source>
</evidence>
<name>A0A9W6ZG25_9STRA</name>
<dbReference type="AlphaFoldDB" id="A0A9W6ZG25"/>
<dbReference type="GO" id="GO:0140326">
    <property type="term" value="F:ATPase-coupled intramembrane lipid transporter activity"/>
    <property type="evidence" value="ECO:0007669"/>
    <property type="project" value="TreeGrafter"/>
</dbReference>
<keyword evidence="4" id="KW-0812">Transmembrane</keyword>
<dbReference type="InterPro" id="IPR032630">
    <property type="entry name" value="P_typ_ATPase_c"/>
</dbReference>
<feature type="transmembrane region" description="Helical" evidence="4">
    <location>
        <begin position="147"/>
        <end position="168"/>
    </location>
</feature>
<feature type="domain" description="P-type ATPase C-terminal" evidence="5">
    <location>
        <begin position="1"/>
        <end position="211"/>
    </location>
</feature>
<sequence length="218" mass="24992">MLLVHGRWNYVRMAKTCMYSFYKNSVLVFSIFFFQFFCHWSGRPLYDEWVIGMFNFILGWPILLIGIFDRDISRDFAKAHPRTYLVGRENQDLSRRVIFRWASLGIVHAAIIYFATMWVYGNGMSGALIDNGMPYVSGFANGEGQDLASYGTTVYTTLVVTLTVKAMFETRSFINGQCYGGFIDRLPYTWLGIIPGSFGLWALGAGLYQFTYFANFGR</sequence>
<evidence type="ECO:0000256" key="2">
    <source>
        <dbReference type="ARBA" id="ARBA00022723"/>
    </source>
</evidence>
<reference evidence="7" key="1">
    <citation type="journal article" date="2023" name="Commun. Biol.">
        <title>Genome analysis of Parmales, the sister group of diatoms, reveals the evolutionary specialization of diatoms from phago-mixotrophs to photoautotrophs.</title>
        <authorList>
            <person name="Ban H."/>
            <person name="Sato S."/>
            <person name="Yoshikawa S."/>
            <person name="Yamada K."/>
            <person name="Nakamura Y."/>
            <person name="Ichinomiya M."/>
            <person name="Sato N."/>
            <person name="Blanc-Mathieu R."/>
            <person name="Endo H."/>
            <person name="Kuwata A."/>
            <person name="Ogata H."/>
        </authorList>
    </citation>
    <scope>NUCLEOTIDE SEQUENCE [LARGE SCALE GENOMIC DNA]</scope>
</reference>
<dbReference type="SUPFAM" id="SSF81665">
    <property type="entry name" value="Calcium ATPase, transmembrane domain M"/>
    <property type="match status" value="1"/>
</dbReference>
<evidence type="ECO:0000256" key="3">
    <source>
        <dbReference type="ARBA" id="ARBA00022842"/>
    </source>
</evidence>
<evidence type="ECO:0000313" key="7">
    <source>
        <dbReference type="Proteomes" id="UP001162640"/>
    </source>
</evidence>
<keyword evidence="2" id="KW-0479">Metal-binding</keyword>
<accession>A0A9W6ZG25</accession>
<dbReference type="GO" id="GO:0045332">
    <property type="term" value="P:phospholipid translocation"/>
    <property type="evidence" value="ECO:0007669"/>
    <property type="project" value="TreeGrafter"/>
</dbReference>
<proteinExistence type="predicted"/>
<keyword evidence="3" id="KW-0460">Magnesium</keyword>
<comment type="caution">
    <text evidence="6">The sequence shown here is derived from an EMBL/GenBank/DDBJ whole genome shotgun (WGS) entry which is preliminary data.</text>
</comment>
<keyword evidence="4" id="KW-0472">Membrane</keyword>
<evidence type="ECO:0000256" key="1">
    <source>
        <dbReference type="ARBA" id="ARBA00004141"/>
    </source>
</evidence>
<dbReference type="Proteomes" id="UP001162640">
    <property type="component" value="Unassembled WGS sequence"/>
</dbReference>
<feature type="transmembrane region" description="Helical" evidence="4">
    <location>
        <begin position="188"/>
        <end position="210"/>
    </location>
</feature>
<gene>
    <name evidence="6" type="ORF">TL16_g00588</name>
</gene>
<dbReference type="PANTHER" id="PTHR24092">
    <property type="entry name" value="PROBABLE PHOSPHOLIPID-TRANSPORTING ATPASE"/>
    <property type="match status" value="1"/>
</dbReference>
<evidence type="ECO:0000313" key="6">
    <source>
        <dbReference type="EMBL" id="GMH49710.1"/>
    </source>
</evidence>